<dbReference type="Proteomes" id="UP000183071">
    <property type="component" value="Unassembled WGS sequence"/>
</dbReference>
<evidence type="ECO:0000313" key="2">
    <source>
        <dbReference type="Proteomes" id="UP000183071"/>
    </source>
</evidence>
<proteinExistence type="predicted"/>
<dbReference type="CDD" id="cd24013">
    <property type="entry name" value="ASKHA_ATPase_BT3980-like"/>
    <property type="match status" value="1"/>
</dbReference>
<dbReference type="RefSeq" id="WP_053974377.1">
    <property type="nucleotide sequence ID" value="NZ_FNUE01000002.1"/>
</dbReference>
<name>A0A1H5IPD1_9FLAO</name>
<reference evidence="1 2" key="1">
    <citation type="submission" date="2016-10" db="EMBL/GenBank/DDBJ databases">
        <authorList>
            <person name="Varghese N."/>
            <person name="Submissions S."/>
        </authorList>
    </citation>
    <scope>NUCLEOTIDE SEQUENCE [LARGE SCALE GENOMIC DNA]</scope>
    <source>
        <strain evidence="1 2">DSW-5</strain>
    </source>
</reference>
<protein>
    <recommendedName>
        <fullName evidence="3">DUF3822 domain containing protein</fullName>
    </recommendedName>
</protein>
<accession>A0A1H5IPD1</accession>
<evidence type="ECO:0000313" key="1">
    <source>
        <dbReference type="EMBL" id="SEE42116.1"/>
    </source>
</evidence>
<dbReference type="EMBL" id="FNUE01000002">
    <property type="protein sequence ID" value="SEE42116.1"/>
    <property type="molecule type" value="Genomic_DNA"/>
</dbReference>
<dbReference type="Gene3D" id="3.30.420.260">
    <property type="match status" value="1"/>
</dbReference>
<keyword evidence="2" id="KW-1185">Reference proteome</keyword>
<dbReference type="Pfam" id="PF12864">
    <property type="entry name" value="DUF3822"/>
    <property type="match status" value="1"/>
</dbReference>
<comment type="caution">
    <text evidence="1">The sequence shown here is derived from an EMBL/GenBank/DDBJ whole genome shotgun (WGS) entry which is preliminary data.</text>
</comment>
<evidence type="ECO:0008006" key="3">
    <source>
        <dbReference type="Google" id="ProtNLM"/>
    </source>
</evidence>
<sequence>MTGKLQIKNSTKSLQNTKHLALSIQFSLDGFSFCITNSDTKESLYLSNYDFEETLKTPQSLLDNIKRIFQENKHLQYDFDSIEVIHENHLSTTAPTEYFDKNSLASYLDLSVKIFKNDFIAFDNIEKLAIHNIYIPYVNINNYLFNSFGEFEYKHHQTVLLEKLIKLPSKDEKLMYVNVSKHHFDVVVLEAKKLIFLNSFNYETKEDFIYYILFTAEQLELNPEKFNLLFSGAISEESDVYKITYQFIRNVDFLKNTNAIFKSLDLAQHTNYTLLG</sequence>
<organism evidence="1 2">
    <name type="scientific">Polaribacter dokdonensis DSW-5</name>
    <dbReference type="NCBI Taxonomy" id="1300348"/>
    <lineage>
        <taxon>Bacteria</taxon>
        <taxon>Pseudomonadati</taxon>
        <taxon>Bacteroidota</taxon>
        <taxon>Flavobacteriia</taxon>
        <taxon>Flavobacteriales</taxon>
        <taxon>Flavobacteriaceae</taxon>
    </lineage>
</organism>
<dbReference type="Gene3D" id="3.30.420.250">
    <property type="match status" value="1"/>
</dbReference>
<gene>
    <name evidence="1" type="ORF">SAMN05444353_1589</name>
</gene>
<dbReference type="InterPro" id="IPR024213">
    <property type="entry name" value="DUF3822"/>
</dbReference>